<evidence type="ECO:0000256" key="7">
    <source>
        <dbReference type="SAM" id="SignalP"/>
    </source>
</evidence>
<comment type="cofactor">
    <cofactor evidence="1">
        <name>Co(2+)</name>
        <dbReference type="ChEBI" id="CHEBI:48828"/>
    </cofactor>
</comment>
<keyword evidence="3 7" id="KW-0732">Signal</keyword>
<dbReference type="GO" id="GO:0016810">
    <property type="term" value="F:hydrolase activity, acting on carbon-nitrogen (but not peptide) bonds"/>
    <property type="evidence" value="ECO:0007669"/>
    <property type="project" value="InterPro"/>
</dbReference>
<dbReference type="PROSITE" id="PS51677">
    <property type="entry name" value="NODB"/>
    <property type="match status" value="1"/>
</dbReference>
<accession>A0A1Y2GU84</accession>
<dbReference type="InterPro" id="IPR011330">
    <property type="entry name" value="Glyco_hydro/deAcase_b/a-brl"/>
</dbReference>
<evidence type="ECO:0000256" key="6">
    <source>
        <dbReference type="SAM" id="MobiDB-lite"/>
    </source>
</evidence>
<dbReference type="EMBL" id="MCFF01000012">
    <property type="protein sequence ID" value="ORZ20914.1"/>
    <property type="molecule type" value="Genomic_DNA"/>
</dbReference>
<dbReference type="PANTHER" id="PTHR46471">
    <property type="entry name" value="CHITIN DEACETYLASE"/>
    <property type="match status" value="1"/>
</dbReference>
<evidence type="ECO:0000256" key="1">
    <source>
        <dbReference type="ARBA" id="ARBA00001941"/>
    </source>
</evidence>
<protein>
    <recommendedName>
        <fullName evidence="8">NodB homology domain-containing protein</fullName>
    </recommendedName>
</protein>
<keyword evidence="5" id="KW-0119">Carbohydrate metabolism</keyword>
<evidence type="ECO:0000256" key="3">
    <source>
        <dbReference type="ARBA" id="ARBA00022729"/>
    </source>
</evidence>
<keyword evidence="4" id="KW-0378">Hydrolase</keyword>
<gene>
    <name evidence="9" type="ORF">BCR41DRAFT_369516</name>
</gene>
<comment type="caution">
    <text evidence="9">The sequence shown here is derived from an EMBL/GenBank/DDBJ whole genome shotgun (WGS) entry which is preliminary data.</text>
</comment>
<evidence type="ECO:0000313" key="10">
    <source>
        <dbReference type="Proteomes" id="UP000193648"/>
    </source>
</evidence>
<evidence type="ECO:0000256" key="4">
    <source>
        <dbReference type="ARBA" id="ARBA00022801"/>
    </source>
</evidence>
<feature type="chain" id="PRO_5012666234" description="NodB homology domain-containing protein" evidence="7">
    <location>
        <begin position="21"/>
        <end position="329"/>
    </location>
</feature>
<dbReference type="RefSeq" id="XP_021882823.1">
    <property type="nucleotide sequence ID" value="XM_022026466.1"/>
</dbReference>
<dbReference type="Gene3D" id="3.20.20.370">
    <property type="entry name" value="Glycoside hydrolase/deacetylase"/>
    <property type="match status" value="1"/>
</dbReference>
<proteinExistence type="predicted"/>
<feature type="domain" description="NodB homology" evidence="8">
    <location>
        <begin position="36"/>
        <end position="224"/>
    </location>
</feature>
<sequence>MKISTFVSCSALFMASMVAAGAYDEPTRIDTCKMPGVVAYTFDDGPGPYNAALLATLKAKGVVASFFVIGEMVAQYGDALPKIMADGHQLASHTFNHRNLDSLSASEIQKEISDTSDIMFKYANVRPRYMRAPEGRCDSEVCKQTMKDLGLVVSHWNADTHDWKFTKSSDPVTDSMKEIRDRIGNSNPATDSFIILQHEIHKFSVDSLTAVLIDFVKSKGYRFVTMEECIGEKSYLDGSVVPPVVPPATGSSVLPTPSGVPGVPGTNSTGTAPVPTGTAPVVPPAAGTSPSASSKPSPSTPANKDSSAALNKATAWVLGMSAVVGFFML</sequence>
<name>A0A1Y2GU84_9FUNG</name>
<evidence type="ECO:0000256" key="5">
    <source>
        <dbReference type="ARBA" id="ARBA00023277"/>
    </source>
</evidence>
<dbReference type="GO" id="GO:0005975">
    <property type="term" value="P:carbohydrate metabolic process"/>
    <property type="evidence" value="ECO:0007669"/>
    <property type="project" value="InterPro"/>
</dbReference>
<dbReference type="Pfam" id="PF01522">
    <property type="entry name" value="Polysacc_deac_1"/>
    <property type="match status" value="1"/>
</dbReference>
<dbReference type="GeneID" id="33568309"/>
<dbReference type="SUPFAM" id="SSF88713">
    <property type="entry name" value="Glycoside hydrolase/deacetylase"/>
    <property type="match status" value="1"/>
</dbReference>
<evidence type="ECO:0000259" key="8">
    <source>
        <dbReference type="PROSITE" id="PS51677"/>
    </source>
</evidence>
<dbReference type="GO" id="GO:0046872">
    <property type="term" value="F:metal ion binding"/>
    <property type="evidence" value="ECO:0007669"/>
    <property type="project" value="UniProtKB-KW"/>
</dbReference>
<evidence type="ECO:0000313" key="9">
    <source>
        <dbReference type="EMBL" id="ORZ20914.1"/>
    </source>
</evidence>
<dbReference type="STRING" id="64571.A0A1Y2GU84"/>
<evidence type="ECO:0000256" key="2">
    <source>
        <dbReference type="ARBA" id="ARBA00022723"/>
    </source>
</evidence>
<dbReference type="InParanoid" id="A0A1Y2GU84"/>
<dbReference type="PANTHER" id="PTHR46471:SF2">
    <property type="entry name" value="CHITIN DEACETYLASE-RELATED"/>
    <property type="match status" value="1"/>
</dbReference>
<dbReference type="OrthoDB" id="407355at2759"/>
<reference evidence="9 10" key="1">
    <citation type="submission" date="2016-07" db="EMBL/GenBank/DDBJ databases">
        <title>Pervasive Adenine N6-methylation of Active Genes in Fungi.</title>
        <authorList>
            <consortium name="DOE Joint Genome Institute"/>
            <person name="Mondo S.J."/>
            <person name="Dannebaum R.O."/>
            <person name="Kuo R.C."/>
            <person name="Labutti K."/>
            <person name="Haridas S."/>
            <person name="Kuo A."/>
            <person name="Salamov A."/>
            <person name="Ahrendt S.R."/>
            <person name="Lipzen A."/>
            <person name="Sullivan W."/>
            <person name="Andreopoulos W.B."/>
            <person name="Clum A."/>
            <person name="Lindquist E."/>
            <person name="Daum C."/>
            <person name="Ramamoorthy G.K."/>
            <person name="Gryganskyi A."/>
            <person name="Culley D."/>
            <person name="Magnuson J.K."/>
            <person name="James T.Y."/>
            <person name="O'Malley M.A."/>
            <person name="Stajich J.E."/>
            <person name="Spatafora J.W."/>
            <person name="Visel A."/>
            <person name="Grigoriev I.V."/>
        </authorList>
    </citation>
    <scope>NUCLEOTIDE SEQUENCE [LARGE SCALE GENOMIC DNA]</scope>
    <source>
        <strain evidence="9 10">NRRL 3116</strain>
    </source>
</reference>
<dbReference type="Proteomes" id="UP000193648">
    <property type="component" value="Unassembled WGS sequence"/>
</dbReference>
<feature type="region of interest" description="Disordered" evidence="6">
    <location>
        <begin position="251"/>
        <end position="306"/>
    </location>
</feature>
<dbReference type="InterPro" id="IPR002509">
    <property type="entry name" value="NODB_dom"/>
</dbReference>
<feature type="compositionally biased region" description="Low complexity" evidence="6">
    <location>
        <begin position="251"/>
        <end position="302"/>
    </location>
</feature>
<dbReference type="AlphaFoldDB" id="A0A1Y2GU84"/>
<organism evidence="9 10">
    <name type="scientific">Lobosporangium transversale</name>
    <dbReference type="NCBI Taxonomy" id="64571"/>
    <lineage>
        <taxon>Eukaryota</taxon>
        <taxon>Fungi</taxon>
        <taxon>Fungi incertae sedis</taxon>
        <taxon>Mucoromycota</taxon>
        <taxon>Mortierellomycotina</taxon>
        <taxon>Mortierellomycetes</taxon>
        <taxon>Mortierellales</taxon>
        <taxon>Mortierellaceae</taxon>
        <taxon>Lobosporangium</taxon>
    </lineage>
</organism>
<keyword evidence="2" id="KW-0479">Metal-binding</keyword>
<keyword evidence="10" id="KW-1185">Reference proteome</keyword>
<feature type="signal peptide" evidence="7">
    <location>
        <begin position="1"/>
        <end position="20"/>
    </location>
</feature>